<comment type="caution">
    <text evidence="1">The sequence shown here is derived from an EMBL/GenBank/DDBJ whole genome shotgun (WGS) entry which is preliminary data.</text>
</comment>
<sequence length="409" mass="44244">MPRLSVPGLLLLLSACGSSDPSGVAPGTGNPGAARSCDAYAGPSLASLRHYRGALHEHSSYSDGDIHSIPADYFAAGKAAGLDFMGSSEHTDNLDPLVFISLGSDCFSTPDGLLTCLTPSVDELNKWESIRRQTEEASGEDFLAFRGFEWTSDRFGHINVFFGKDQTNAKTDGGYLLTMESFWSWFTRSPDTPLLGGGGDSIAIFNHPGDKTLGDFDPGRNWWMLRHVPQADERMVGMELFNGGSSDRYVDWYALALDNGWHVGAVSGEDEHGTNWASPELPKTVILAADLAPATLKDAMLARRMYAVVGNQDLVVEMDAEGHPMGSRLGCDGSATVPLKVSVRRRDGSPFTGRIALFDKAGEPLLRSSGASLEQALPVSANERWYYARVEDEAGEALAYTSPVWIRAR</sequence>
<dbReference type="Gene3D" id="3.20.20.140">
    <property type="entry name" value="Metal-dependent hydrolases"/>
    <property type="match status" value="1"/>
</dbReference>
<dbReference type="SUPFAM" id="SSF89550">
    <property type="entry name" value="PHP domain-like"/>
    <property type="match status" value="1"/>
</dbReference>
<gene>
    <name evidence="1" type="ORF">C3942_06695</name>
</gene>
<dbReference type="PROSITE" id="PS51257">
    <property type="entry name" value="PROKAR_LIPOPROTEIN"/>
    <property type="match status" value="1"/>
</dbReference>
<protein>
    <recommendedName>
        <fullName evidence="3">Histidinol-phosphatase</fullName>
    </recommendedName>
</protein>
<evidence type="ECO:0000313" key="2">
    <source>
        <dbReference type="Proteomes" id="UP000238220"/>
    </source>
</evidence>
<dbReference type="AlphaFoldDB" id="A0A2S5TIF9"/>
<evidence type="ECO:0000313" key="1">
    <source>
        <dbReference type="EMBL" id="PPE74776.1"/>
    </source>
</evidence>
<evidence type="ECO:0008006" key="3">
    <source>
        <dbReference type="Google" id="ProtNLM"/>
    </source>
</evidence>
<proteinExistence type="predicted"/>
<reference evidence="1 2" key="1">
    <citation type="submission" date="2018-02" db="EMBL/GenBank/DDBJ databases">
        <title>Genome sequencing of Solimonas sp. HR-BB.</title>
        <authorList>
            <person name="Lee Y."/>
            <person name="Jeon C.O."/>
        </authorList>
    </citation>
    <scope>NUCLEOTIDE SEQUENCE [LARGE SCALE GENOMIC DNA]</scope>
    <source>
        <strain evidence="1 2">HR-BB</strain>
    </source>
</reference>
<keyword evidence="2" id="KW-1185">Reference proteome</keyword>
<dbReference type="Proteomes" id="UP000238220">
    <property type="component" value="Unassembled WGS sequence"/>
</dbReference>
<name>A0A2S5TIF9_9GAMM</name>
<organism evidence="1 2">
    <name type="scientific">Solimonas fluminis</name>
    <dbReference type="NCBI Taxonomy" id="2086571"/>
    <lineage>
        <taxon>Bacteria</taxon>
        <taxon>Pseudomonadati</taxon>
        <taxon>Pseudomonadota</taxon>
        <taxon>Gammaproteobacteria</taxon>
        <taxon>Nevskiales</taxon>
        <taxon>Nevskiaceae</taxon>
        <taxon>Solimonas</taxon>
    </lineage>
</organism>
<accession>A0A2S5TIF9</accession>
<dbReference type="InterPro" id="IPR016195">
    <property type="entry name" value="Pol/histidinol_Pase-like"/>
</dbReference>
<dbReference type="EMBL" id="PSNW01000003">
    <property type="protein sequence ID" value="PPE74776.1"/>
    <property type="molecule type" value="Genomic_DNA"/>
</dbReference>
<dbReference type="OrthoDB" id="5619888at2"/>